<dbReference type="eggNOG" id="COG0745">
    <property type="taxonomic scope" value="Bacteria"/>
</dbReference>
<evidence type="ECO:0000313" key="5">
    <source>
        <dbReference type="Proteomes" id="UP000005019"/>
    </source>
</evidence>
<dbReference type="STRING" id="1000565.METUNv1_00277"/>
<organism evidence="4 5">
    <name type="scientific">Methyloversatilis universalis (strain ATCC BAA-1314 / DSM 25237 / JCM 13912 / CCUG 52030 / FAM5)</name>
    <dbReference type="NCBI Taxonomy" id="1000565"/>
    <lineage>
        <taxon>Bacteria</taxon>
        <taxon>Pseudomonadati</taxon>
        <taxon>Pseudomonadota</taxon>
        <taxon>Betaproteobacteria</taxon>
        <taxon>Nitrosomonadales</taxon>
        <taxon>Sterolibacteriaceae</taxon>
        <taxon>Methyloversatilis</taxon>
    </lineage>
</organism>
<gene>
    <name evidence="4" type="ORF">METUNv1_00277</name>
</gene>
<keyword evidence="1 2" id="KW-0597">Phosphoprotein</keyword>
<evidence type="ECO:0000256" key="1">
    <source>
        <dbReference type="ARBA" id="ARBA00022553"/>
    </source>
</evidence>
<name>F5R7R9_METUF</name>
<dbReference type="InterPro" id="IPR036890">
    <property type="entry name" value="HATPase_C_sf"/>
</dbReference>
<dbReference type="InterPro" id="IPR001789">
    <property type="entry name" value="Sig_transdc_resp-reg_receiver"/>
</dbReference>
<dbReference type="InterPro" id="IPR003594">
    <property type="entry name" value="HATPase_dom"/>
</dbReference>
<dbReference type="SMART" id="SM00448">
    <property type="entry name" value="REC"/>
    <property type="match status" value="1"/>
</dbReference>
<protein>
    <submittedName>
        <fullName evidence="4">Response regulator receiver</fullName>
    </submittedName>
</protein>
<dbReference type="PANTHER" id="PTHR44591:SF3">
    <property type="entry name" value="RESPONSE REGULATORY DOMAIN-CONTAINING PROTEIN"/>
    <property type="match status" value="1"/>
</dbReference>
<sequence length="301" mass="33944">MVSMSAPARILVVDDEPFNLEIIGEYLDGHGYELTMARDGVEAWACLEDSGREFDLLVLDRMMPRLDGMELLRRVRRTPRLSGLPVIMQTAAATPDQVREGLAAGARYYLTKPYEPDALLAIVKSALEEAHRNREIQLQVDGMRRAMGSLQVAEFEFATLQQASQLAALASLTAPEPENIVMGLSELMINAVEHGNLAISYAEKSRLRMEDRWQEEVERRLALPEYVDRRARLRIEREPNSIRYTVSDQGAGFEYARYLDFDPGRAFDPNGRGIAMARQLCFRSLEYRGCGNVVTATVEVK</sequence>
<dbReference type="CDD" id="cd17574">
    <property type="entry name" value="REC_OmpR"/>
    <property type="match status" value="1"/>
</dbReference>
<proteinExistence type="predicted"/>
<dbReference type="PROSITE" id="PS50110">
    <property type="entry name" value="RESPONSE_REGULATORY"/>
    <property type="match status" value="1"/>
</dbReference>
<keyword evidence="5" id="KW-1185">Reference proteome</keyword>
<dbReference type="OrthoDB" id="9800897at2"/>
<accession>F5R7R9</accession>
<dbReference type="SUPFAM" id="SSF52172">
    <property type="entry name" value="CheY-like"/>
    <property type="match status" value="1"/>
</dbReference>
<dbReference type="InterPro" id="IPR011006">
    <property type="entry name" value="CheY-like_superfamily"/>
</dbReference>
<dbReference type="Pfam" id="PF13581">
    <property type="entry name" value="HATPase_c_2"/>
    <property type="match status" value="1"/>
</dbReference>
<dbReference type="EMBL" id="AFHG01000029">
    <property type="protein sequence ID" value="EGK73106.1"/>
    <property type="molecule type" value="Genomic_DNA"/>
</dbReference>
<dbReference type="Gene3D" id="3.40.50.2300">
    <property type="match status" value="1"/>
</dbReference>
<feature type="domain" description="Response regulatory" evidence="3">
    <location>
        <begin position="9"/>
        <end position="127"/>
    </location>
</feature>
<dbReference type="Gene3D" id="3.30.565.10">
    <property type="entry name" value="Histidine kinase-like ATPase, C-terminal domain"/>
    <property type="match status" value="1"/>
</dbReference>
<comment type="caution">
    <text evidence="4">The sequence shown here is derived from an EMBL/GenBank/DDBJ whole genome shotgun (WGS) entry which is preliminary data.</text>
</comment>
<feature type="modified residue" description="4-aspartylphosphate" evidence="2">
    <location>
        <position position="60"/>
    </location>
</feature>
<evidence type="ECO:0000313" key="4">
    <source>
        <dbReference type="EMBL" id="EGK73106.1"/>
    </source>
</evidence>
<dbReference type="GO" id="GO:0000160">
    <property type="term" value="P:phosphorelay signal transduction system"/>
    <property type="evidence" value="ECO:0007669"/>
    <property type="project" value="InterPro"/>
</dbReference>
<dbReference type="RefSeq" id="WP_008058082.1">
    <property type="nucleotide sequence ID" value="NZ_AFHG01000029.1"/>
</dbReference>
<dbReference type="AlphaFoldDB" id="F5R7R9"/>
<evidence type="ECO:0000256" key="2">
    <source>
        <dbReference type="PROSITE-ProRule" id="PRU00169"/>
    </source>
</evidence>
<dbReference type="PANTHER" id="PTHR44591">
    <property type="entry name" value="STRESS RESPONSE REGULATOR PROTEIN 1"/>
    <property type="match status" value="1"/>
</dbReference>
<dbReference type="Proteomes" id="UP000005019">
    <property type="component" value="Unassembled WGS sequence"/>
</dbReference>
<dbReference type="CDD" id="cd16936">
    <property type="entry name" value="HATPase_RsbW-like"/>
    <property type="match status" value="1"/>
</dbReference>
<dbReference type="InterPro" id="IPR050595">
    <property type="entry name" value="Bact_response_regulator"/>
</dbReference>
<reference evidence="4 5" key="1">
    <citation type="journal article" date="2011" name="J. Bacteriol.">
        <title>Genome sequence of Methyloversatilis universalis FAM5T, a methylotrophic representative of the order Rhodocyclales.</title>
        <authorList>
            <person name="Kittichotirat W."/>
            <person name="Good N.M."/>
            <person name="Hall R."/>
            <person name="Bringel F."/>
            <person name="Lajus A."/>
            <person name="Medigue C."/>
            <person name="Smalley N.E."/>
            <person name="Beck D."/>
            <person name="Bumgarner R."/>
            <person name="Vuilleumier S."/>
            <person name="Kalyuzhnaya M.G."/>
        </authorList>
    </citation>
    <scope>NUCLEOTIDE SEQUENCE [LARGE SCALE GENOMIC DNA]</scope>
    <source>
        <strain evidence="5">ATCC BAA-1314 / JCM 13912 / FAM5</strain>
    </source>
</reference>
<dbReference type="Pfam" id="PF00072">
    <property type="entry name" value="Response_reg"/>
    <property type="match status" value="1"/>
</dbReference>
<evidence type="ECO:0000259" key="3">
    <source>
        <dbReference type="PROSITE" id="PS50110"/>
    </source>
</evidence>